<protein>
    <submittedName>
        <fullName evidence="2">Uncharacterized protein</fullName>
    </submittedName>
</protein>
<evidence type="ECO:0000256" key="1">
    <source>
        <dbReference type="SAM" id="MobiDB-lite"/>
    </source>
</evidence>
<evidence type="ECO:0000313" key="2">
    <source>
        <dbReference type="EMBL" id="KAA6384057.1"/>
    </source>
</evidence>
<gene>
    <name evidence="2" type="ORF">EZS28_020417</name>
</gene>
<sequence length="104" mass="12018">MQHKSNFANKRPSNRDSYQTPKVEYKEDLCTILGQANAFRSKTMPKVYIKNVKTKLTVIPLQCNRASHTLVNHSVFHNGKTKRCRFTQSDTVLHIVSQIDDKNK</sequence>
<proteinExistence type="predicted"/>
<dbReference type="EMBL" id="SNRW01005940">
    <property type="protein sequence ID" value="KAA6384057.1"/>
    <property type="molecule type" value="Genomic_DNA"/>
</dbReference>
<dbReference type="AlphaFoldDB" id="A0A5J4VN21"/>
<feature type="region of interest" description="Disordered" evidence="1">
    <location>
        <begin position="1"/>
        <end position="21"/>
    </location>
</feature>
<evidence type="ECO:0000313" key="3">
    <source>
        <dbReference type="Proteomes" id="UP000324800"/>
    </source>
</evidence>
<dbReference type="Proteomes" id="UP000324800">
    <property type="component" value="Unassembled WGS sequence"/>
</dbReference>
<organism evidence="2 3">
    <name type="scientific">Streblomastix strix</name>
    <dbReference type="NCBI Taxonomy" id="222440"/>
    <lineage>
        <taxon>Eukaryota</taxon>
        <taxon>Metamonada</taxon>
        <taxon>Preaxostyla</taxon>
        <taxon>Oxymonadida</taxon>
        <taxon>Streblomastigidae</taxon>
        <taxon>Streblomastix</taxon>
    </lineage>
</organism>
<reference evidence="2 3" key="1">
    <citation type="submission" date="2019-03" db="EMBL/GenBank/DDBJ databases">
        <title>Single cell metagenomics reveals metabolic interactions within the superorganism composed of flagellate Streblomastix strix and complex community of Bacteroidetes bacteria on its surface.</title>
        <authorList>
            <person name="Treitli S.C."/>
            <person name="Kolisko M."/>
            <person name="Husnik F."/>
            <person name="Keeling P."/>
            <person name="Hampl V."/>
        </authorList>
    </citation>
    <scope>NUCLEOTIDE SEQUENCE [LARGE SCALE GENOMIC DNA]</scope>
    <source>
        <strain evidence="2">ST1C</strain>
    </source>
</reference>
<name>A0A5J4VN21_9EUKA</name>
<accession>A0A5J4VN21</accession>
<comment type="caution">
    <text evidence="2">The sequence shown here is derived from an EMBL/GenBank/DDBJ whole genome shotgun (WGS) entry which is preliminary data.</text>
</comment>